<dbReference type="EMBL" id="JAKELL010000006">
    <property type="protein sequence ID" value="KAH8998121.1"/>
    <property type="molecule type" value="Genomic_DNA"/>
</dbReference>
<comment type="caution">
    <text evidence="2">The sequence shown here is derived from an EMBL/GenBank/DDBJ whole genome shotgun (WGS) entry which is preliminary data.</text>
</comment>
<dbReference type="AlphaFoldDB" id="A0AAD4LNL3"/>
<feature type="region of interest" description="Disordered" evidence="1">
    <location>
        <begin position="246"/>
        <end position="276"/>
    </location>
</feature>
<organism evidence="2 3">
    <name type="scientific">Lactarius akahatsu</name>
    <dbReference type="NCBI Taxonomy" id="416441"/>
    <lineage>
        <taxon>Eukaryota</taxon>
        <taxon>Fungi</taxon>
        <taxon>Dikarya</taxon>
        <taxon>Basidiomycota</taxon>
        <taxon>Agaricomycotina</taxon>
        <taxon>Agaricomycetes</taxon>
        <taxon>Russulales</taxon>
        <taxon>Russulaceae</taxon>
        <taxon>Lactarius</taxon>
    </lineage>
</organism>
<feature type="compositionally biased region" description="Low complexity" evidence="1">
    <location>
        <begin position="118"/>
        <end position="131"/>
    </location>
</feature>
<proteinExistence type="predicted"/>
<dbReference type="Proteomes" id="UP001201163">
    <property type="component" value="Unassembled WGS sequence"/>
</dbReference>
<sequence>MASPPAKSGAVLNGLVGGVRAIAAATASPTPASPLARRMARQAASSSVSSTATTTSGSAASTGADTRLSQSSSSSVAEEKADIPEEPIVRDTGTTSSPSVKTLRRRSRDARVPLSDALSSLTGTSTSPTPTKRASVGAVPPASIPGINSLSAMGLGRTNLGDAAQGLMDSVGSRLAELQRGQTFSKSQKRASVLFSEVSQSIFSALGPAPSPPKEVLPTSPMQSLIDEDDEAGSTVLGHAILPDTVVVSRRPTPSKQPPLSRPATKDDEDDEDWNW</sequence>
<evidence type="ECO:0000313" key="3">
    <source>
        <dbReference type="Proteomes" id="UP001201163"/>
    </source>
</evidence>
<evidence type="ECO:0000313" key="2">
    <source>
        <dbReference type="EMBL" id="KAH8998121.1"/>
    </source>
</evidence>
<gene>
    <name evidence="2" type="ORF">EDB92DRAFT_1941793</name>
</gene>
<keyword evidence="3" id="KW-1185">Reference proteome</keyword>
<feature type="compositionally biased region" description="Basic and acidic residues" evidence="1">
    <location>
        <begin position="77"/>
        <end position="89"/>
    </location>
</feature>
<feature type="region of interest" description="Disordered" evidence="1">
    <location>
        <begin position="26"/>
        <end position="140"/>
    </location>
</feature>
<feature type="compositionally biased region" description="Low complexity" evidence="1">
    <location>
        <begin position="26"/>
        <end position="75"/>
    </location>
</feature>
<evidence type="ECO:0000256" key="1">
    <source>
        <dbReference type="SAM" id="MobiDB-lite"/>
    </source>
</evidence>
<feature type="compositionally biased region" description="Acidic residues" evidence="1">
    <location>
        <begin position="267"/>
        <end position="276"/>
    </location>
</feature>
<name>A0AAD4LNL3_9AGAM</name>
<reference evidence="2" key="1">
    <citation type="submission" date="2022-01" db="EMBL/GenBank/DDBJ databases">
        <title>Comparative genomics reveals a dynamic genome evolution in the ectomycorrhizal milk-cap (Lactarius) mushrooms.</title>
        <authorList>
            <consortium name="DOE Joint Genome Institute"/>
            <person name="Lebreton A."/>
            <person name="Tang N."/>
            <person name="Kuo A."/>
            <person name="LaButti K."/>
            <person name="Drula E."/>
            <person name="Barry K."/>
            <person name="Clum A."/>
            <person name="Lipzen A."/>
            <person name="Mousain D."/>
            <person name="Ng V."/>
            <person name="Wang R."/>
            <person name="Wang X."/>
            <person name="Dai Y."/>
            <person name="Henrissat B."/>
            <person name="Grigoriev I.V."/>
            <person name="Guerin-Laguette A."/>
            <person name="Yu F."/>
            <person name="Martin F.M."/>
        </authorList>
    </citation>
    <scope>NUCLEOTIDE SEQUENCE</scope>
    <source>
        <strain evidence="2">QP</strain>
    </source>
</reference>
<accession>A0AAD4LNL3</accession>
<protein>
    <submittedName>
        <fullName evidence="2">Uncharacterized protein</fullName>
    </submittedName>
</protein>